<dbReference type="InterPro" id="IPR008253">
    <property type="entry name" value="Marvel"/>
</dbReference>
<feature type="transmembrane region" description="Helical" evidence="6">
    <location>
        <begin position="41"/>
        <end position="59"/>
    </location>
</feature>
<evidence type="ECO:0000256" key="6">
    <source>
        <dbReference type="SAM" id="Phobius"/>
    </source>
</evidence>
<evidence type="ECO:0000256" key="1">
    <source>
        <dbReference type="ARBA" id="ARBA00004141"/>
    </source>
</evidence>
<protein>
    <recommendedName>
        <fullName evidence="7">MARVEL domain-containing protein</fullName>
    </recommendedName>
</protein>
<keyword evidence="2 5" id="KW-0812">Transmembrane</keyword>
<comment type="caution">
    <text evidence="8">The sequence shown here is derived from an EMBL/GenBank/DDBJ whole genome shotgun (WGS) entry which is preliminary data.</text>
</comment>
<dbReference type="Proteomes" id="UP001431783">
    <property type="component" value="Unassembled WGS sequence"/>
</dbReference>
<evidence type="ECO:0000313" key="9">
    <source>
        <dbReference type="Proteomes" id="UP001431783"/>
    </source>
</evidence>
<keyword evidence="9" id="KW-1185">Reference proteome</keyword>
<feature type="transmembrane region" description="Helical" evidence="6">
    <location>
        <begin position="71"/>
        <end position="93"/>
    </location>
</feature>
<dbReference type="GO" id="GO:0016020">
    <property type="term" value="C:membrane"/>
    <property type="evidence" value="ECO:0007669"/>
    <property type="project" value="UniProtKB-SubCell"/>
</dbReference>
<name>A0AAW1VC39_9CUCU</name>
<evidence type="ECO:0000259" key="7">
    <source>
        <dbReference type="PROSITE" id="PS51225"/>
    </source>
</evidence>
<proteinExistence type="predicted"/>
<organism evidence="8 9">
    <name type="scientific">Henosepilachna vigintioctopunctata</name>
    <dbReference type="NCBI Taxonomy" id="420089"/>
    <lineage>
        <taxon>Eukaryota</taxon>
        <taxon>Metazoa</taxon>
        <taxon>Ecdysozoa</taxon>
        <taxon>Arthropoda</taxon>
        <taxon>Hexapoda</taxon>
        <taxon>Insecta</taxon>
        <taxon>Pterygota</taxon>
        <taxon>Neoptera</taxon>
        <taxon>Endopterygota</taxon>
        <taxon>Coleoptera</taxon>
        <taxon>Polyphaga</taxon>
        <taxon>Cucujiformia</taxon>
        <taxon>Coccinelloidea</taxon>
        <taxon>Coccinellidae</taxon>
        <taxon>Epilachninae</taxon>
        <taxon>Epilachnini</taxon>
        <taxon>Henosepilachna</taxon>
    </lineage>
</organism>
<comment type="subcellular location">
    <subcellularLocation>
        <location evidence="1">Membrane</location>
        <topology evidence="1">Multi-pass membrane protein</topology>
    </subcellularLocation>
</comment>
<evidence type="ECO:0000256" key="2">
    <source>
        <dbReference type="ARBA" id="ARBA00022692"/>
    </source>
</evidence>
<evidence type="ECO:0000256" key="4">
    <source>
        <dbReference type="ARBA" id="ARBA00023136"/>
    </source>
</evidence>
<dbReference type="EMBL" id="JARQZJ010000126">
    <property type="protein sequence ID" value="KAK9890694.1"/>
    <property type="molecule type" value="Genomic_DNA"/>
</dbReference>
<dbReference type="AlphaFoldDB" id="A0AAW1VC39"/>
<feature type="transmembrane region" description="Helical" evidence="6">
    <location>
        <begin position="114"/>
        <end position="132"/>
    </location>
</feature>
<feature type="transmembrane region" description="Helical" evidence="6">
    <location>
        <begin position="144"/>
        <end position="164"/>
    </location>
</feature>
<evidence type="ECO:0000256" key="5">
    <source>
        <dbReference type="PROSITE-ProRule" id="PRU00581"/>
    </source>
</evidence>
<reference evidence="8 9" key="1">
    <citation type="submission" date="2023-03" db="EMBL/GenBank/DDBJ databases">
        <title>Genome insight into feeding habits of ladybird beetles.</title>
        <authorList>
            <person name="Li H.-S."/>
            <person name="Huang Y.-H."/>
            <person name="Pang H."/>
        </authorList>
    </citation>
    <scope>NUCLEOTIDE SEQUENCE [LARGE SCALE GENOMIC DNA]</scope>
    <source>
        <strain evidence="8">SYSU_2023b</strain>
        <tissue evidence="8">Whole body</tissue>
    </source>
</reference>
<evidence type="ECO:0000256" key="3">
    <source>
        <dbReference type="ARBA" id="ARBA00022989"/>
    </source>
</evidence>
<accession>A0AAW1VC39</accession>
<feature type="domain" description="MARVEL" evidence="7">
    <location>
        <begin position="31"/>
        <end position="174"/>
    </location>
</feature>
<keyword evidence="4 5" id="KW-0472">Membrane</keyword>
<keyword evidence="3 6" id="KW-1133">Transmembrane helix</keyword>
<sequence length="177" mass="19698">MSPTVVTMRSSGDNGIGCCCFKCCTCLHFNFLKTEIGVLKILEVILGMICHSLVLNFGMQYATTIGTSYQSFLTTASWCSMTTALLIFCYIVCPRSLGLIRQSIFETAFNTIAAFSYILACSYLGYAVHMFLQPLAIVSSMIQAYPAVSTAYILGTFVALLYGYDAWKSWTIYRNFR</sequence>
<gene>
    <name evidence="8" type="ORF">WA026_012046</name>
</gene>
<dbReference type="PROSITE" id="PS51225">
    <property type="entry name" value="MARVEL"/>
    <property type="match status" value="1"/>
</dbReference>
<evidence type="ECO:0000313" key="8">
    <source>
        <dbReference type="EMBL" id="KAK9890694.1"/>
    </source>
</evidence>